<dbReference type="EMBL" id="CP000950">
    <property type="protein sequence ID" value="ACA66928.1"/>
    <property type="molecule type" value="Genomic_DNA"/>
</dbReference>
<dbReference type="AlphaFoldDB" id="A0A0H3B0H4"/>
<gene>
    <name evidence="1" type="ordered locus">YPK_0625</name>
</gene>
<sequence length="182" mass="19652">MVAQLIYFPYTRIHQIESASNQNCIRCLHMTNKKKSKLFSFRVPAELAGEIDGAVKHSGKDKSAWLLGAVLDKLGTPDTSRSPESRMEALISQMEGVFSGPAALSAPPAELGAIKATSASVLSAKDIICQMVSETERLGIQSSNKAIINRLNNLGIRPARGGIWTTSAVDNIKRRMKKLTGG</sequence>
<dbReference type="KEGG" id="ypy:YPK_0625"/>
<organism evidence="1">
    <name type="scientific">Yersinia pseudotuberculosis serotype O:3 (strain YPIII)</name>
    <dbReference type="NCBI Taxonomy" id="502800"/>
    <lineage>
        <taxon>Bacteria</taxon>
        <taxon>Pseudomonadati</taxon>
        <taxon>Pseudomonadota</taxon>
        <taxon>Gammaproteobacteria</taxon>
        <taxon>Enterobacterales</taxon>
        <taxon>Yersiniaceae</taxon>
        <taxon>Yersinia</taxon>
    </lineage>
</organism>
<reference evidence="1" key="1">
    <citation type="submission" date="2008-02" db="EMBL/GenBank/DDBJ databases">
        <title>Complete sequence of Yersinia pseudotuberculosis YPIII.</title>
        <authorList>
            <consortium name="US DOE Joint Genome Institute"/>
            <person name="Challacombe J.F."/>
            <person name="Bruce D."/>
            <person name="Detter J.C."/>
            <person name="Green L."/>
            <person name="Land M."/>
            <person name="Munk C."/>
            <person name="Lindler L.E."/>
            <person name="Nikolich M.P."/>
            <person name="Brettin T."/>
        </authorList>
    </citation>
    <scope>NUCLEOTIDE SEQUENCE</scope>
    <source>
        <strain evidence="1">YPIII</strain>
    </source>
</reference>
<protein>
    <submittedName>
        <fullName evidence="1">Uncharacterized protein</fullName>
    </submittedName>
</protein>
<evidence type="ECO:0000313" key="1">
    <source>
        <dbReference type="EMBL" id="ACA66928.1"/>
    </source>
</evidence>
<name>A0A0H3B0H4_YERPY</name>
<proteinExistence type="predicted"/>
<accession>A0A0H3B0H4</accession>